<feature type="transmembrane region" description="Helical" evidence="2">
    <location>
        <begin position="468"/>
        <end position="486"/>
    </location>
</feature>
<feature type="transmembrane region" description="Helical" evidence="2">
    <location>
        <begin position="307"/>
        <end position="325"/>
    </location>
</feature>
<protein>
    <recommendedName>
        <fullName evidence="7">Integral membrane protein</fullName>
    </recommendedName>
</protein>
<evidence type="ECO:0000256" key="1">
    <source>
        <dbReference type="SAM" id="Coils"/>
    </source>
</evidence>
<feature type="transmembrane region" description="Helical" evidence="2">
    <location>
        <begin position="492"/>
        <end position="513"/>
    </location>
</feature>
<dbReference type="EMBL" id="AZEQ01000008">
    <property type="protein sequence ID" value="KRL25940.1"/>
    <property type="molecule type" value="Genomic_DNA"/>
</dbReference>
<feature type="domain" description="Predicted membrane protein YciQ-like C-terminal" evidence="4">
    <location>
        <begin position="339"/>
        <end position="570"/>
    </location>
</feature>
<dbReference type="PATRIC" id="fig|1423771.3.peg.2052"/>
<evidence type="ECO:0000256" key="2">
    <source>
        <dbReference type="SAM" id="Phobius"/>
    </source>
</evidence>
<dbReference type="AlphaFoldDB" id="A0A0R1P689"/>
<evidence type="ECO:0000259" key="4">
    <source>
        <dbReference type="Pfam" id="PF20990"/>
    </source>
</evidence>
<evidence type="ECO:0008006" key="7">
    <source>
        <dbReference type="Google" id="ProtNLM"/>
    </source>
</evidence>
<evidence type="ECO:0000313" key="5">
    <source>
        <dbReference type="EMBL" id="KRL25940.1"/>
    </source>
</evidence>
<feature type="domain" description="DUF2207" evidence="3">
    <location>
        <begin position="76"/>
        <end position="260"/>
    </location>
</feature>
<evidence type="ECO:0000259" key="3">
    <source>
        <dbReference type="Pfam" id="PF09972"/>
    </source>
</evidence>
<sequence length="640" mass="71624">MYQNIYSYLMLDTKAVDGGFRQEAILKSADLVKLKKTLRNGGRRMKKQNAWLLGLLALMLILLAPVVGHADGDFNIKHYQVNVDVLKNGDADLTQRITYDFDGDFHGVYYNQDLQGIGKADQISAAVEQNGKLTNLALSQSGQNNTVKTTQSADWLKLKVYHQISDAEATFIYHYRLHGVITSYQDTAELNWKIIGTGWDEALHDVSITIQLPAKNVDSLKAFTHGPLNGKTSVKKRQGQVKMTVDRVPANQFVESHLLFANAVVPQNDNRVAKKVLAAELKQEQQLAKAANAKRAQEKRRRQLFKIGYSTICGISILAYGWWLIKKHPQRSKQPPLVHSFEIPPYPVEQAYVIDKNQQPDARVLSGYLMQLAGEYKIAISKTENDDYRFTVKKPAVLAENQLLKVMFNDCGDGQSFTIQQLKKWSRQRKHAKKIAKAFDQWSQASLESARKTGYYDADADLFKQIGIFWLIGELLLIFGMIFVVAGWIFKIIVGLIFAGGFGWGIIYYRQLLPYTPKGQKMKYDLDCFILMLKDIGDFKLKEVGDIVLWEQILPYATAFGLAKKVIRELRLSFDEAELNDTLLITYPWIFASDPWTGTFESTFEKALDTGNSSSANGGSGGFSAGSSGGFGGGSGGGAF</sequence>
<dbReference type="Pfam" id="PF20990">
    <property type="entry name" value="DUF2207_C"/>
    <property type="match status" value="1"/>
</dbReference>
<gene>
    <name evidence="5" type="ORF">FC47_GL001980</name>
</gene>
<dbReference type="Proteomes" id="UP000050901">
    <property type="component" value="Unassembled WGS sequence"/>
</dbReference>
<keyword evidence="2" id="KW-0812">Transmembrane</keyword>
<organism evidence="5 6">
    <name type="scientific">Limosilactobacillus mucosae DSM 13345</name>
    <dbReference type="NCBI Taxonomy" id="1423771"/>
    <lineage>
        <taxon>Bacteria</taxon>
        <taxon>Bacillati</taxon>
        <taxon>Bacillota</taxon>
        <taxon>Bacilli</taxon>
        <taxon>Lactobacillales</taxon>
        <taxon>Lactobacillaceae</taxon>
        <taxon>Limosilactobacillus</taxon>
    </lineage>
</organism>
<keyword evidence="1" id="KW-0175">Coiled coil</keyword>
<proteinExistence type="predicted"/>
<feature type="coiled-coil region" evidence="1">
    <location>
        <begin position="274"/>
        <end position="301"/>
    </location>
</feature>
<reference evidence="5 6" key="1">
    <citation type="journal article" date="2015" name="Genome Announc.">
        <title>Expanding the biotechnology potential of lactobacilli through comparative genomics of 213 strains and associated genera.</title>
        <authorList>
            <person name="Sun Z."/>
            <person name="Harris H.M."/>
            <person name="McCann A."/>
            <person name="Guo C."/>
            <person name="Argimon S."/>
            <person name="Zhang W."/>
            <person name="Yang X."/>
            <person name="Jeffery I.B."/>
            <person name="Cooney J.C."/>
            <person name="Kagawa T.F."/>
            <person name="Liu W."/>
            <person name="Song Y."/>
            <person name="Salvetti E."/>
            <person name="Wrobel A."/>
            <person name="Rasinkangas P."/>
            <person name="Parkhill J."/>
            <person name="Rea M.C."/>
            <person name="O'Sullivan O."/>
            <person name="Ritari J."/>
            <person name="Douillard F.P."/>
            <person name="Paul Ross R."/>
            <person name="Yang R."/>
            <person name="Briner A.E."/>
            <person name="Felis G.E."/>
            <person name="de Vos W.M."/>
            <person name="Barrangou R."/>
            <person name="Klaenhammer T.R."/>
            <person name="Caufield P.W."/>
            <person name="Cui Y."/>
            <person name="Zhang H."/>
            <person name="O'Toole P.W."/>
        </authorList>
    </citation>
    <scope>NUCLEOTIDE SEQUENCE [LARGE SCALE GENOMIC DNA]</scope>
    <source>
        <strain evidence="5 6">DSM 13345</strain>
    </source>
</reference>
<accession>A0A0R1P689</accession>
<evidence type="ECO:0000313" key="6">
    <source>
        <dbReference type="Proteomes" id="UP000050901"/>
    </source>
</evidence>
<comment type="caution">
    <text evidence="5">The sequence shown here is derived from an EMBL/GenBank/DDBJ whole genome shotgun (WGS) entry which is preliminary data.</text>
</comment>
<name>A0A0R1P689_LIMMU</name>
<dbReference type="InterPro" id="IPR018702">
    <property type="entry name" value="DUF2207"/>
</dbReference>
<keyword evidence="2" id="KW-0472">Membrane</keyword>
<dbReference type="InterPro" id="IPR048389">
    <property type="entry name" value="YciQ-like_C"/>
</dbReference>
<keyword evidence="2" id="KW-1133">Transmembrane helix</keyword>
<feature type="transmembrane region" description="Helical" evidence="2">
    <location>
        <begin position="49"/>
        <end position="68"/>
    </location>
</feature>
<dbReference type="Pfam" id="PF09972">
    <property type="entry name" value="DUF2207"/>
    <property type="match status" value="1"/>
</dbReference>